<accession>A0AAV7UFL7</accession>
<organism evidence="2 3">
    <name type="scientific">Pleurodeles waltl</name>
    <name type="common">Iberian ribbed newt</name>
    <dbReference type="NCBI Taxonomy" id="8319"/>
    <lineage>
        <taxon>Eukaryota</taxon>
        <taxon>Metazoa</taxon>
        <taxon>Chordata</taxon>
        <taxon>Craniata</taxon>
        <taxon>Vertebrata</taxon>
        <taxon>Euteleostomi</taxon>
        <taxon>Amphibia</taxon>
        <taxon>Batrachia</taxon>
        <taxon>Caudata</taxon>
        <taxon>Salamandroidea</taxon>
        <taxon>Salamandridae</taxon>
        <taxon>Pleurodelinae</taxon>
        <taxon>Pleurodeles</taxon>
    </lineage>
</organism>
<evidence type="ECO:0000256" key="1">
    <source>
        <dbReference type="SAM" id="MobiDB-lite"/>
    </source>
</evidence>
<evidence type="ECO:0000313" key="3">
    <source>
        <dbReference type="Proteomes" id="UP001066276"/>
    </source>
</evidence>
<feature type="compositionally biased region" description="Basic and acidic residues" evidence="1">
    <location>
        <begin position="10"/>
        <end position="26"/>
    </location>
</feature>
<gene>
    <name evidence="2" type="ORF">NDU88_004560</name>
</gene>
<sequence length="99" mass="10929">MPATSNALNKSKELWDKNPDQRSRGGKDRKRGPVKPLRSRLTRGRRRGVTVASPRISNSEEALPAVRAWGSRARETPRVGALGSTAIVRIDDFGPKKVQ</sequence>
<dbReference type="EMBL" id="JANPWB010000005">
    <property type="protein sequence ID" value="KAJ1187790.1"/>
    <property type="molecule type" value="Genomic_DNA"/>
</dbReference>
<name>A0AAV7UFL7_PLEWA</name>
<dbReference type="Proteomes" id="UP001066276">
    <property type="component" value="Chromosome 3_1"/>
</dbReference>
<protein>
    <submittedName>
        <fullName evidence="2">Uncharacterized protein</fullName>
    </submittedName>
</protein>
<comment type="caution">
    <text evidence="2">The sequence shown here is derived from an EMBL/GenBank/DDBJ whole genome shotgun (WGS) entry which is preliminary data.</text>
</comment>
<dbReference type="AlphaFoldDB" id="A0AAV7UFL7"/>
<feature type="region of interest" description="Disordered" evidence="1">
    <location>
        <begin position="1"/>
        <end position="56"/>
    </location>
</feature>
<reference evidence="2" key="1">
    <citation type="journal article" date="2022" name="bioRxiv">
        <title>Sequencing and chromosome-scale assembly of the giantPleurodeles waltlgenome.</title>
        <authorList>
            <person name="Brown T."/>
            <person name="Elewa A."/>
            <person name="Iarovenko S."/>
            <person name="Subramanian E."/>
            <person name="Araus A.J."/>
            <person name="Petzold A."/>
            <person name="Susuki M."/>
            <person name="Suzuki K.-i.T."/>
            <person name="Hayashi T."/>
            <person name="Toyoda A."/>
            <person name="Oliveira C."/>
            <person name="Osipova E."/>
            <person name="Leigh N.D."/>
            <person name="Simon A."/>
            <person name="Yun M.H."/>
        </authorList>
    </citation>
    <scope>NUCLEOTIDE SEQUENCE</scope>
    <source>
        <strain evidence="2">20211129_DDA</strain>
        <tissue evidence="2">Liver</tissue>
    </source>
</reference>
<evidence type="ECO:0000313" key="2">
    <source>
        <dbReference type="EMBL" id="KAJ1187790.1"/>
    </source>
</evidence>
<feature type="compositionally biased region" description="Basic residues" evidence="1">
    <location>
        <begin position="27"/>
        <end position="48"/>
    </location>
</feature>
<proteinExistence type="predicted"/>
<keyword evidence="3" id="KW-1185">Reference proteome</keyword>